<dbReference type="GO" id="GO:0031522">
    <property type="term" value="C:cell envelope Sec protein transport complex"/>
    <property type="evidence" value="ECO:0007669"/>
    <property type="project" value="UniProtKB-ARBA"/>
</dbReference>
<accession>A0A3G9JZI1</accession>
<dbReference type="NCBIfam" id="TIGR00963">
    <property type="entry name" value="secA"/>
    <property type="match status" value="1"/>
</dbReference>
<reference evidence="22" key="1">
    <citation type="submission" date="2018-11" db="EMBL/GenBank/DDBJ databases">
        <title>Comparative genomics of Parolsenella catena and Libanicoccus massiliensis: Reclassification of Libanicoccus massiliensis as Parolsenella massiliensis comb. nov.</title>
        <authorList>
            <person name="Sakamoto M."/>
            <person name="Ikeyama N."/>
            <person name="Murakami T."/>
            <person name="Mori H."/>
            <person name="Yuki M."/>
            <person name="Ohkuma M."/>
        </authorList>
    </citation>
    <scope>NUCLEOTIDE SEQUENCE [LARGE SCALE GENOMIC DNA]</scope>
    <source>
        <strain evidence="22">JCM 31932</strain>
    </source>
</reference>
<evidence type="ECO:0000256" key="12">
    <source>
        <dbReference type="ARBA" id="ARBA00022967"/>
    </source>
</evidence>
<comment type="similarity">
    <text evidence="3 15 16">Belongs to the SecA family.</text>
</comment>
<keyword evidence="8 15" id="KW-0547">Nucleotide-binding</keyword>
<feature type="domain" description="SecA family profile" evidence="20">
    <location>
        <begin position="2"/>
        <end position="627"/>
    </location>
</feature>
<feature type="domain" description="Helicase C-terminal" evidence="19">
    <location>
        <begin position="426"/>
        <end position="635"/>
    </location>
</feature>
<keyword evidence="10 15" id="KW-0067">ATP-binding</keyword>
<evidence type="ECO:0000256" key="9">
    <source>
        <dbReference type="ARBA" id="ARBA00022833"/>
    </source>
</evidence>
<dbReference type="GO" id="GO:0046872">
    <property type="term" value="F:metal ion binding"/>
    <property type="evidence" value="ECO:0007669"/>
    <property type="project" value="UniProtKB-KW"/>
</dbReference>
<dbReference type="PANTHER" id="PTHR30612">
    <property type="entry name" value="SECA INNER MEMBRANE COMPONENT OF SEC PROTEIN SECRETION SYSTEM"/>
    <property type="match status" value="1"/>
</dbReference>
<dbReference type="CDD" id="cd17928">
    <property type="entry name" value="DEXDc_SecA"/>
    <property type="match status" value="1"/>
</dbReference>
<keyword evidence="14 15" id="KW-0472">Membrane</keyword>
<dbReference type="SUPFAM" id="SSF52540">
    <property type="entry name" value="P-loop containing nucleoside triphosphate hydrolases"/>
    <property type="match status" value="2"/>
</dbReference>
<dbReference type="SUPFAM" id="SSF81767">
    <property type="entry name" value="Pre-protein crosslinking domain of SecA"/>
    <property type="match status" value="1"/>
</dbReference>
<evidence type="ECO:0000256" key="2">
    <source>
        <dbReference type="ARBA" id="ARBA00004170"/>
    </source>
</evidence>
<dbReference type="InterPro" id="IPR036670">
    <property type="entry name" value="SecA_X-link_sf"/>
</dbReference>
<sequence>MAGLFSKILSIGSDKELREYNSIAAKVSSLGDTFAKMDDEELAGQTVRFRERHANGESLDDLLPEAFACAREASDRVLGMRHFDVQVVGGIALHRGTIAEMKTGEGKTLVSTLAGYLNGIAGDGVHIVTVNDYLARRDSEWMGKLYNFLGLEVGLLQNGMPLADKRPAYAADITYGTNSEFGFDYLRDNMVMRADMRVQRGHKFAIVDEVDSILIDEARTPLIISGAGTKSADTYKEFARAVRGLERGEEPERDPLGGPVPEPDGDYIMDEAKHTIAATERGLRKIEQRLGVEIYSDLSGQLANHLQQALKAQYMFHRDKDYVVIDGEVKIVDEFTGRIMEGRRWSEGLHQAVEAKEGVLVREENQTLATITLQNYFRLYDKLSGMTGTAMTEDAEFREIYKLPVTEIPPNKPVVRVDHDDRIYRTIEYKFNAVADDVERRHAKGQPVLVGTVSIESSEKLSKMLTTRGIKHEVLNAKFHEREAQIVAQAGREGAVTIATNMAGRGTDILLGGNPDELADEMLAEAGTPADIATPEQLAEARKKAREICSAERERVLAVGGLAVIGTERHESRRIDNQLRGRAGRQGDPGETQFYLSLEDDLMRLFGADRMDRIGALMAKYDMPPDMPLKAKMVSKAIEGAQRKVEEINYAMRKSVLDYDDVMNQQRQVIYEERNKILDGKDLIEHISEVTSATVEREVREYCPEGTASEDWDLDGLRSWLNELAGVDDLPEFSKEADTADVVSAVDAYVSDLYAKRTEDLGEDITHRLATQVMLRVIDTRWMAYLQEMDYLKTGIGLRGFGQRDPLVEYKQEAYAAFGQLVDTMYEDFLRTMLHIRRNTAPVAAATPAPSALDGANYSGPAEVDGAEGTRGSVFSRARANARPAQGAHAERREANAPSPKASEAKPHTYRKADDPDPYVGVGRNDPCPCGSGKKFKNCHGRNR</sequence>
<keyword evidence="6 15" id="KW-0963">Cytoplasm</keyword>
<dbReference type="Pfam" id="PF21090">
    <property type="entry name" value="P-loop_SecA"/>
    <property type="match status" value="1"/>
</dbReference>
<feature type="binding site" evidence="15">
    <location>
        <position position="86"/>
    </location>
    <ligand>
        <name>ATP</name>
        <dbReference type="ChEBI" id="CHEBI:30616"/>
    </ligand>
</feature>
<dbReference type="Gene3D" id="3.40.50.300">
    <property type="entry name" value="P-loop containing nucleotide triphosphate hydrolases"/>
    <property type="match status" value="2"/>
</dbReference>
<dbReference type="InterPro" id="IPR014001">
    <property type="entry name" value="Helicase_ATP-bd"/>
</dbReference>
<dbReference type="SMART" id="SM00958">
    <property type="entry name" value="SecA_PP_bind"/>
    <property type="match status" value="1"/>
</dbReference>
<feature type="compositionally biased region" description="Low complexity" evidence="17">
    <location>
        <begin position="844"/>
        <end position="856"/>
    </location>
</feature>
<dbReference type="InterPro" id="IPR011116">
    <property type="entry name" value="SecA_Wing/Scaffold"/>
</dbReference>
<dbReference type="GO" id="GO:0005829">
    <property type="term" value="C:cytosol"/>
    <property type="evidence" value="ECO:0007669"/>
    <property type="project" value="TreeGrafter"/>
</dbReference>
<evidence type="ECO:0000256" key="8">
    <source>
        <dbReference type="ARBA" id="ARBA00022741"/>
    </source>
</evidence>
<dbReference type="Proteomes" id="UP000273154">
    <property type="component" value="Chromosome"/>
</dbReference>
<dbReference type="PROSITE" id="PS01312">
    <property type="entry name" value="SECA"/>
    <property type="match status" value="1"/>
</dbReference>
<dbReference type="Pfam" id="PF01043">
    <property type="entry name" value="SecA_PP_bind"/>
    <property type="match status" value="1"/>
</dbReference>
<feature type="binding site" evidence="15">
    <location>
        <begin position="104"/>
        <end position="108"/>
    </location>
    <ligand>
        <name>ATP</name>
        <dbReference type="ChEBI" id="CHEBI:30616"/>
    </ligand>
</feature>
<feature type="binding site" evidence="15">
    <location>
        <position position="508"/>
    </location>
    <ligand>
        <name>ATP</name>
        <dbReference type="ChEBI" id="CHEBI:30616"/>
    </ligand>
</feature>
<dbReference type="FunFam" id="3.40.50.300:FF:000334">
    <property type="entry name" value="Protein translocase subunit SecA"/>
    <property type="match status" value="1"/>
</dbReference>
<organism evidence="21 22">
    <name type="scientific">Parolsenella catena</name>
    <dbReference type="NCBI Taxonomy" id="2003188"/>
    <lineage>
        <taxon>Bacteria</taxon>
        <taxon>Bacillati</taxon>
        <taxon>Actinomycetota</taxon>
        <taxon>Coriobacteriia</taxon>
        <taxon>Coriobacteriales</taxon>
        <taxon>Atopobiaceae</taxon>
        <taxon>Parolsenella</taxon>
    </lineage>
</organism>
<comment type="cofactor">
    <cofactor evidence="1">
        <name>Zn(2+)</name>
        <dbReference type="ChEBI" id="CHEBI:29105"/>
    </cofactor>
</comment>
<dbReference type="InterPro" id="IPR020937">
    <property type="entry name" value="SecA_CS"/>
</dbReference>
<comment type="subunit">
    <text evidence="15">Monomer and homodimer. Part of the essential Sec protein translocation apparatus which comprises SecA, SecYEG and auxiliary proteins SecDF. Other proteins may also be involved.</text>
</comment>
<evidence type="ECO:0000256" key="10">
    <source>
        <dbReference type="ARBA" id="ARBA00022840"/>
    </source>
</evidence>
<dbReference type="PROSITE" id="PS51196">
    <property type="entry name" value="SECA_MOTOR_DEAD"/>
    <property type="match status" value="1"/>
</dbReference>
<dbReference type="PANTHER" id="PTHR30612:SF0">
    <property type="entry name" value="CHLOROPLAST PROTEIN-TRANSPORTING ATPASE"/>
    <property type="match status" value="1"/>
</dbReference>
<dbReference type="InterPro" id="IPR011130">
    <property type="entry name" value="SecA_preprotein_X-link_dom"/>
</dbReference>
<evidence type="ECO:0000256" key="7">
    <source>
        <dbReference type="ARBA" id="ARBA00022723"/>
    </source>
</evidence>
<keyword evidence="22" id="KW-1185">Reference proteome</keyword>
<evidence type="ECO:0000256" key="3">
    <source>
        <dbReference type="ARBA" id="ARBA00007650"/>
    </source>
</evidence>
<evidence type="ECO:0000259" key="19">
    <source>
        <dbReference type="PROSITE" id="PS51194"/>
    </source>
</evidence>
<keyword evidence="12 15" id="KW-1278">Translocase</keyword>
<comment type="function">
    <text evidence="15">Part of the Sec protein translocase complex. Interacts with the SecYEG preprotein conducting channel. Has a central role in coupling the hydrolysis of ATP to the transfer of proteins into and across the cell membrane, serving as an ATP-driven molecular motor driving the stepwise translocation of polypeptide chains across the membrane.</text>
</comment>
<dbReference type="GO" id="GO:0006605">
    <property type="term" value="P:protein targeting"/>
    <property type="evidence" value="ECO:0007669"/>
    <property type="project" value="UniProtKB-UniRule"/>
</dbReference>
<keyword evidence="7" id="KW-0479">Metal-binding</keyword>
<evidence type="ECO:0000256" key="14">
    <source>
        <dbReference type="ARBA" id="ARBA00023136"/>
    </source>
</evidence>
<dbReference type="GO" id="GO:0043952">
    <property type="term" value="P:protein transport by the Sec complex"/>
    <property type="evidence" value="ECO:0007669"/>
    <property type="project" value="TreeGrafter"/>
</dbReference>
<dbReference type="InterPro" id="IPR001650">
    <property type="entry name" value="Helicase_C-like"/>
</dbReference>
<comment type="subcellular location">
    <subcellularLocation>
        <location evidence="15">Cell membrane</location>
        <topology evidence="15">Peripheral membrane protein</topology>
        <orientation evidence="15">Cytoplasmic side</orientation>
    </subcellularLocation>
    <subcellularLocation>
        <location evidence="15">Cytoplasm</location>
    </subcellularLocation>
    <subcellularLocation>
        <location evidence="2">Membrane</location>
        <topology evidence="2">Peripheral membrane protein</topology>
    </subcellularLocation>
    <text evidence="15">Distribution is 50-50.</text>
</comment>
<dbReference type="SMART" id="SM00957">
    <property type="entry name" value="SecA_DEAD"/>
    <property type="match status" value="1"/>
</dbReference>
<dbReference type="EC" id="7.4.2.8" evidence="15"/>
<dbReference type="InterPro" id="IPR011115">
    <property type="entry name" value="SecA_DEAD"/>
</dbReference>
<dbReference type="PROSITE" id="PS51192">
    <property type="entry name" value="HELICASE_ATP_BIND_1"/>
    <property type="match status" value="1"/>
</dbReference>
<evidence type="ECO:0000313" key="21">
    <source>
        <dbReference type="EMBL" id="BBH50921.1"/>
    </source>
</evidence>
<dbReference type="KEGG" id="pcat:Pcatena_15080"/>
<dbReference type="GO" id="GO:0005886">
    <property type="term" value="C:plasma membrane"/>
    <property type="evidence" value="ECO:0007669"/>
    <property type="project" value="UniProtKB-SubCell"/>
</dbReference>
<evidence type="ECO:0000259" key="20">
    <source>
        <dbReference type="PROSITE" id="PS51196"/>
    </source>
</evidence>
<evidence type="ECO:0000256" key="11">
    <source>
        <dbReference type="ARBA" id="ARBA00022927"/>
    </source>
</evidence>
<evidence type="ECO:0000256" key="17">
    <source>
        <dbReference type="SAM" id="MobiDB-lite"/>
    </source>
</evidence>
<feature type="domain" description="Helicase ATP-binding" evidence="18">
    <location>
        <begin position="88"/>
        <end position="248"/>
    </location>
</feature>
<feature type="compositionally biased region" description="Basic residues" evidence="17">
    <location>
        <begin position="934"/>
        <end position="944"/>
    </location>
</feature>
<feature type="compositionally biased region" description="Basic and acidic residues" evidence="17">
    <location>
        <begin position="903"/>
        <end position="915"/>
    </location>
</feature>
<dbReference type="RefSeq" id="WP_126423118.1">
    <property type="nucleotide sequence ID" value="NZ_AP019367.1"/>
</dbReference>
<comment type="catalytic activity">
    <reaction evidence="15">
        <text>ATP + H2O + cellular proteinSide 1 = ADP + phosphate + cellular proteinSide 2.</text>
        <dbReference type="EC" id="7.4.2.8"/>
    </reaction>
</comment>
<dbReference type="PROSITE" id="PS51194">
    <property type="entry name" value="HELICASE_CTER"/>
    <property type="match status" value="1"/>
</dbReference>
<dbReference type="SUPFAM" id="SSF81886">
    <property type="entry name" value="Helical scaffold and wing domains of SecA"/>
    <property type="match status" value="1"/>
</dbReference>
<evidence type="ECO:0000313" key="22">
    <source>
        <dbReference type="Proteomes" id="UP000273154"/>
    </source>
</evidence>
<evidence type="ECO:0000256" key="13">
    <source>
        <dbReference type="ARBA" id="ARBA00023010"/>
    </source>
</evidence>
<name>A0A3G9JZI1_9ACTN</name>
<dbReference type="Gene3D" id="3.90.1440.10">
    <property type="entry name" value="SecA, preprotein cross-linking domain"/>
    <property type="match status" value="1"/>
</dbReference>
<dbReference type="InterPro" id="IPR027417">
    <property type="entry name" value="P-loop_NTPase"/>
</dbReference>
<evidence type="ECO:0000256" key="4">
    <source>
        <dbReference type="ARBA" id="ARBA00022448"/>
    </source>
</evidence>
<dbReference type="GO" id="GO:0065002">
    <property type="term" value="P:intracellular protein transmembrane transport"/>
    <property type="evidence" value="ECO:0007669"/>
    <property type="project" value="UniProtKB-UniRule"/>
</dbReference>
<evidence type="ECO:0000256" key="1">
    <source>
        <dbReference type="ARBA" id="ARBA00001947"/>
    </source>
</evidence>
<evidence type="ECO:0000256" key="15">
    <source>
        <dbReference type="HAMAP-Rule" id="MF_01382"/>
    </source>
</evidence>
<feature type="region of interest" description="Disordered" evidence="17">
    <location>
        <begin position="844"/>
        <end position="944"/>
    </location>
</feature>
<dbReference type="PRINTS" id="PR00906">
    <property type="entry name" value="SECA"/>
</dbReference>
<dbReference type="InterPro" id="IPR000185">
    <property type="entry name" value="SecA"/>
</dbReference>
<dbReference type="InterPro" id="IPR004027">
    <property type="entry name" value="SEC_C_motif"/>
</dbReference>
<dbReference type="EMBL" id="AP019367">
    <property type="protein sequence ID" value="BBH50921.1"/>
    <property type="molecule type" value="Genomic_DNA"/>
</dbReference>
<evidence type="ECO:0000256" key="5">
    <source>
        <dbReference type="ARBA" id="ARBA00022475"/>
    </source>
</evidence>
<dbReference type="Gene3D" id="3.10.450.50">
    <property type="match status" value="1"/>
</dbReference>
<gene>
    <name evidence="15 21" type="primary">secA</name>
    <name evidence="21" type="ORF">Pcatena_15080</name>
</gene>
<dbReference type="Pfam" id="PF02810">
    <property type="entry name" value="SEC-C"/>
    <property type="match status" value="1"/>
</dbReference>
<dbReference type="GO" id="GO:0008564">
    <property type="term" value="F:protein-exporting ATPase activity"/>
    <property type="evidence" value="ECO:0007669"/>
    <property type="project" value="UniProtKB-EC"/>
</dbReference>
<evidence type="ECO:0000256" key="16">
    <source>
        <dbReference type="RuleBase" id="RU003874"/>
    </source>
</evidence>
<dbReference type="CDD" id="cd18803">
    <property type="entry name" value="SF2_C_secA"/>
    <property type="match status" value="1"/>
</dbReference>
<dbReference type="HAMAP" id="MF_01382">
    <property type="entry name" value="SecA"/>
    <property type="match status" value="1"/>
</dbReference>
<proteinExistence type="inferred from homology"/>
<dbReference type="InterPro" id="IPR044722">
    <property type="entry name" value="SecA_SF2_C"/>
</dbReference>
<keyword evidence="11 15" id="KW-0653">Protein transport</keyword>
<protein>
    <recommendedName>
        <fullName evidence="15 16">Protein translocase subunit SecA</fullName>
        <ecNumber evidence="15">7.4.2.8</ecNumber>
    </recommendedName>
</protein>
<evidence type="ECO:0000259" key="18">
    <source>
        <dbReference type="PROSITE" id="PS51192"/>
    </source>
</evidence>
<keyword evidence="5 15" id="KW-1003">Cell membrane</keyword>
<dbReference type="OrthoDB" id="9805579at2"/>
<dbReference type="NCBIfam" id="NF009538">
    <property type="entry name" value="PRK12904.1"/>
    <property type="match status" value="1"/>
</dbReference>
<dbReference type="AlphaFoldDB" id="A0A3G9JZI1"/>
<dbReference type="InterPro" id="IPR036266">
    <property type="entry name" value="SecA_Wing/Scaffold_sf"/>
</dbReference>
<dbReference type="InterPro" id="IPR014018">
    <property type="entry name" value="SecA_motor_DEAD"/>
</dbReference>
<dbReference type="Pfam" id="PF07517">
    <property type="entry name" value="SecA_DEAD"/>
    <property type="match status" value="1"/>
</dbReference>
<dbReference type="Pfam" id="PF07516">
    <property type="entry name" value="SecA_SW"/>
    <property type="match status" value="1"/>
</dbReference>
<dbReference type="GeneID" id="88849647"/>
<dbReference type="FunFam" id="3.40.50.300:FF:000113">
    <property type="entry name" value="Preprotein translocase subunit SecA"/>
    <property type="match status" value="1"/>
</dbReference>
<dbReference type="GO" id="GO:0005524">
    <property type="term" value="F:ATP binding"/>
    <property type="evidence" value="ECO:0007669"/>
    <property type="project" value="UniProtKB-UniRule"/>
</dbReference>
<keyword evidence="13 15" id="KW-0811">Translocation</keyword>
<evidence type="ECO:0000256" key="6">
    <source>
        <dbReference type="ARBA" id="ARBA00022490"/>
    </source>
</evidence>
<dbReference type="Gene3D" id="1.10.3060.10">
    <property type="entry name" value="Helical scaffold and wing domains of SecA"/>
    <property type="match status" value="1"/>
</dbReference>
<keyword evidence="9" id="KW-0862">Zinc</keyword>
<dbReference type="FunFam" id="3.90.1440.10:FF:000002">
    <property type="entry name" value="Protein translocase subunit SecA"/>
    <property type="match status" value="1"/>
</dbReference>
<dbReference type="GO" id="GO:0017038">
    <property type="term" value="P:protein import"/>
    <property type="evidence" value="ECO:0007669"/>
    <property type="project" value="InterPro"/>
</dbReference>
<keyword evidence="4 15" id="KW-0813">Transport</keyword>